<reference evidence="3" key="1">
    <citation type="submission" date="2018-11" db="EMBL/GenBank/DDBJ databases">
        <authorList>
            <consortium name="Pathogen Informatics"/>
        </authorList>
    </citation>
    <scope>NUCLEOTIDE SEQUENCE</scope>
</reference>
<dbReference type="SUPFAM" id="SSF54373">
    <property type="entry name" value="FAD-linked reductases, C-terminal domain"/>
    <property type="match status" value="1"/>
</dbReference>
<organism evidence="3 4">
    <name type="scientific">Protopolystoma xenopodis</name>
    <dbReference type="NCBI Taxonomy" id="117903"/>
    <lineage>
        <taxon>Eukaryota</taxon>
        <taxon>Metazoa</taxon>
        <taxon>Spiralia</taxon>
        <taxon>Lophotrochozoa</taxon>
        <taxon>Platyhelminthes</taxon>
        <taxon>Monogenea</taxon>
        <taxon>Polyopisthocotylea</taxon>
        <taxon>Polystomatidea</taxon>
        <taxon>Polystomatidae</taxon>
        <taxon>Protopolystoma</taxon>
    </lineage>
</organism>
<comment type="caution">
    <text evidence="3">The sequence shown here is derived from an EMBL/GenBank/DDBJ whole genome shotgun (WGS) entry which is preliminary data.</text>
</comment>
<sequence length="224" mass="24558">MSNLGHSQHHLSSLHNTSDDHIKSRTDVNEKNAILNYSPIWINETTPTDANLIYVEAVDVTDADASRKSRPVRVYAAPYCLVTLPVGVLKGLDKRSSVILSFDPSNVFWDRDAAIIKCPDPRLHLLNLDFYGQPGVLVAHVWAGSGLQLFGRSDDEIVSDLLNLFGGMYPSASQAGKISLLAAWVTRWSEDPFSLGAYTADGPECGDDDRHAYASSLPSEVFIL</sequence>
<dbReference type="EMBL" id="CAAALY010083254">
    <property type="protein sequence ID" value="VEL26865.1"/>
    <property type="molecule type" value="Genomic_DNA"/>
</dbReference>
<feature type="domain" description="Amine oxidase" evidence="2">
    <location>
        <begin position="98"/>
        <end position="210"/>
    </location>
</feature>
<dbReference type="AlphaFoldDB" id="A0A3S5A3P5"/>
<dbReference type="OrthoDB" id="6254623at2759"/>
<dbReference type="InterPro" id="IPR002937">
    <property type="entry name" value="Amino_oxidase"/>
</dbReference>
<proteinExistence type="predicted"/>
<evidence type="ECO:0000313" key="3">
    <source>
        <dbReference type="EMBL" id="VEL26865.1"/>
    </source>
</evidence>
<keyword evidence="4" id="KW-1185">Reference proteome</keyword>
<accession>A0A3S5A3P5</accession>
<dbReference type="GO" id="GO:0016491">
    <property type="term" value="F:oxidoreductase activity"/>
    <property type="evidence" value="ECO:0007669"/>
    <property type="project" value="InterPro"/>
</dbReference>
<evidence type="ECO:0000256" key="1">
    <source>
        <dbReference type="SAM" id="MobiDB-lite"/>
    </source>
</evidence>
<protein>
    <recommendedName>
        <fullName evidence="2">Amine oxidase domain-containing protein</fullName>
    </recommendedName>
</protein>
<feature type="compositionally biased region" description="Low complexity" evidence="1">
    <location>
        <begin position="1"/>
        <end position="15"/>
    </location>
</feature>
<name>A0A3S5A3P5_9PLAT</name>
<dbReference type="Gene3D" id="3.90.660.10">
    <property type="match status" value="1"/>
</dbReference>
<dbReference type="Pfam" id="PF01593">
    <property type="entry name" value="Amino_oxidase"/>
    <property type="match status" value="1"/>
</dbReference>
<dbReference type="Proteomes" id="UP000784294">
    <property type="component" value="Unassembled WGS sequence"/>
</dbReference>
<evidence type="ECO:0000313" key="4">
    <source>
        <dbReference type="Proteomes" id="UP000784294"/>
    </source>
</evidence>
<evidence type="ECO:0000259" key="2">
    <source>
        <dbReference type="Pfam" id="PF01593"/>
    </source>
</evidence>
<feature type="region of interest" description="Disordered" evidence="1">
    <location>
        <begin position="1"/>
        <end position="23"/>
    </location>
</feature>
<gene>
    <name evidence="3" type="ORF">PXEA_LOCUS20305</name>
</gene>